<keyword evidence="3" id="KW-0670">Pyruvate</keyword>
<evidence type="ECO:0000313" key="3">
    <source>
        <dbReference type="EMBL" id="RMI40223.1"/>
    </source>
</evidence>
<reference evidence="3 4" key="1">
    <citation type="submission" date="2018-10" db="EMBL/GenBank/DDBJ databases">
        <title>Isolation from soil.</title>
        <authorList>
            <person name="Hu J."/>
        </authorList>
    </citation>
    <scope>NUCLEOTIDE SEQUENCE [LARGE SCALE GENOMIC DNA]</scope>
    <source>
        <strain evidence="3 4">NEAU-Ht49</strain>
    </source>
</reference>
<dbReference type="GO" id="GO:0016853">
    <property type="term" value="F:isomerase activity"/>
    <property type="evidence" value="ECO:0007669"/>
    <property type="project" value="UniProtKB-KW"/>
</dbReference>
<dbReference type="Pfam" id="PF11716">
    <property type="entry name" value="MDMPI_N"/>
    <property type="match status" value="1"/>
</dbReference>
<dbReference type="NCBIfam" id="TIGR03083">
    <property type="entry name" value="maleylpyruvate isomerase family mycothiol-dependent enzyme"/>
    <property type="match status" value="1"/>
</dbReference>
<evidence type="ECO:0000259" key="2">
    <source>
        <dbReference type="Pfam" id="PF11716"/>
    </source>
</evidence>
<dbReference type="AlphaFoldDB" id="A0A3M2LUL1"/>
<accession>A0A3M2LUL1</accession>
<name>A0A3M2LUL1_9ACTN</name>
<dbReference type="GO" id="GO:0046872">
    <property type="term" value="F:metal ion binding"/>
    <property type="evidence" value="ECO:0007669"/>
    <property type="project" value="InterPro"/>
</dbReference>
<proteinExistence type="predicted"/>
<organism evidence="3 4">
    <name type="scientific">Actinomadura harenae</name>
    <dbReference type="NCBI Taxonomy" id="2483351"/>
    <lineage>
        <taxon>Bacteria</taxon>
        <taxon>Bacillati</taxon>
        <taxon>Actinomycetota</taxon>
        <taxon>Actinomycetes</taxon>
        <taxon>Streptosporangiales</taxon>
        <taxon>Thermomonosporaceae</taxon>
        <taxon>Actinomadura</taxon>
    </lineage>
</organism>
<dbReference type="SUPFAM" id="SSF109854">
    <property type="entry name" value="DinB/YfiT-like putative metalloenzymes"/>
    <property type="match status" value="1"/>
</dbReference>
<dbReference type="Pfam" id="PF07398">
    <property type="entry name" value="MDMPI_C"/>
    <property type="match status" value="1"/>
</dbReference>
<comment type="caution">
    <text evidence="3">The sequence shown here is derived from an EMBL/GenBank/DDBJ whole genome shotgun (WGS) entry which is preliminary data.</text>
</comment>
<dbReference type="Proteomes" id="UP000282674">
    <property type="component" value="Unassembled WGS sequence"/>
</dbReference>
<dbReference type="InterPro" id="IPR024344">
    <property type="entry name" value="MDMPI_metal-binding"/>
</dbReference>
<dbReference type="InterPro" id="IPR017517">
    <property type="entry name" value="Maleyloyr_isom"/>
</dbReference>
<dbReference type="InterPro" id="IPR034660">
    <property type="entry name" value="DinB/YfiT-like"/>
</dbReference>
<sequence>MMPAMDELMAGHVAAFEQTVRSTIGLAETFGDADWTRPTELPGWRVKDIVAHLVGVETLLLGEDPAPGHVLPDDLPHVRNALGRMVEPAVDHRRGTPGPEVLAELRVVLDRRMERLAEISPDEPAVLPTGREGTYGELMVFRAFDCWAHEQDIRRAVGRPGNLDAPAAARMFQVVERGLPMIVGKRAGASPGTAVTFEVSGPFAFTRHVEVAPDGRAAFTEEARDGATVLRMDWETFVRLVTGRCTSADVTVGASGDEELAARVAGAMSLAP</sequence>
<protein>
    <submittedName>
        <fullName evidence="3">Maleylpyruvate isomerase family mycothiol-dependent enzyme</fullName>
    </submittedName>
</protein>
<evidence type="ECO:0000259" key="1">
    <source>
        <dbReference type="Pfam" id="PF07398"/>
    </source>
</evidence>
<gene>
    <name evidence="3" type="ORF">EBO15_27390</name>
</gene>
<evidence type="ECO:0000313" key="4">
    <source>
        <dbReference type="Proteomes" id="UP000282674"/>
    </source>
</evidence>
<dbReference type="EMBL" id="RFFG01000057">
    <property type="protein sequence ID" value="RMI40223.1"/>
    <property type="molecule type" value="Genomic_DNA"/>
</dbReference>
<feature type="domain" description="Mycothiol-dependent maleylpyruvate isomerase metal-binding" evidence="2">
    <location>
        <begin position="21"/>
        <end position="154"/>
    </location>
</feature>
<dbReference type="Gene3D" id="1.20.120.450">
    <property type="entry name" value="dinb family like domain"/>
    <property type="match status" value="1"/>
</dbReference>
<feature type="domain" description="MDMPI C-terminal" evidence="1">
    <location>
        <begin position="174"/>
        <end position="263"/>
    </location>
</feature>
<keyword evidence="3" id="KW-0413">Isomerase</keyword>
<keyword evidence="4" id="KW-1185">Reference proteome</keyword>
<dbReference type="InterPro" id="IPR010872">
    <property type="entry name" value="MDMPI_C-term_domain"/>
</dbReference>